<organism evidence="1 2">
    <name type="scientific">Kiloniella laminariae</name>
    <dbReference type="NCBI Taxonomy" id="454162"/>
    <lineage>
        <taxon>Bacteria</taxon>
        <taxon>Pseudomonadati</taxon>
        <taxon>Pseudomonadota</taxon>
        <taxon>Alphaproteobacteria</taxon>
        <taxon>Rhodospirillales</taxon>
        <taxon>Kiloniellaceae</taxon>
        <taxon>Kiloniella</taxon>
    </lineage>
</organism>
<evidence type="ECO:0000313" key="2">
    <source>
        <dbReference type="Proteomes" id="UP001069802"/>
    </source>
</evidence>
<keyword evidence="2" id="KW-1185">Reference proteome</keyword>
<name>A0ABT4LHW6_9PROT</name>
<comment type="caution">
    <text evidence="1">The sequence shown here is derived from an EMBL/GenBank/DDBJ whole genome shotgun (WGS) entry which is preliminary data.</text>
</comment>
<reference evidence="1" key="1">
    <citation type="submission" date="2022-12" db="EMBL/GenBank/DDBJ databases">
        <title>Bacterial isolates from different developmental stages of Nematostella vectensis.</title>
        <authorList>
            <person name="Fraune S."/>
        </authorList>
    </citation>
    <scope>NUCLEOTIDE SEQUENCE</scope>
    <source>
        <strain evidence="1">G21630-S1</strain>
    </source>
</reference>
<dbReference type="RefSeq" id="WP_269422886.1">
    <property type="nucleotide sequence ID" value="NZ_JAPWGY010000002.1"/>
</dbReference>
<proteinExistence type="predicted"/>
<dbReference type="Proteomes" id="UP001069802">
    <property type="component" value="Unassembled WGS sequence"/>
</dbReference>
<evidence type="ECO:0000313" key="1">
    <source>
        <dbReference type="EMBL" id="MCZ4280702.1"/>
    </source>
</evidence>
<accession>A0ABT4LHW6</accession>
<dbReference type="EMBL" id="JAPWGY010000002">
    <property type="protein sequence ID" value="MCZ4280702.1"/>
    <property type="molecule type" value="Genomic_DNA"/>
</dbReference>
<sequence length="137" mass="14871">MSRYAFYTAHLRFLADRTERINAEVAEMMDILQAVAAQIEAEPAETPAGGDKVVTAGFTLKAAQLRLGARALAGVAGFLQKQILPEVVANQNTVGERDVRWVIDTSMALTSKILMHAEITKDAEDLTLSLPVPPTLH</sequence>
<gene>
    <name evidence="1" type="ORF">O4H49_07920</name>
</gene>
<protein>
    <submittedName>
        <fullName evidence="1">Uncharacterized protein</fullName>
    </submittedName>
</protein>